<evidence type="ECO:0000256" key="2">
    <source>
        <dbReference type="ARBA" id="ARBA00008814"/>
    </source>
</evidence>
<keyword evidence="8" id="KW-1185">Reference proteome</keyword>
<dbReference type="EMBL" id="JADFFK010000013">
    <property type="protein sequence ID" value="MBE9638672.1"/>
    <property type="molecule type" value="Genomic_DNA"/>
</dbReference>
<reference evidence="7 8" key="1">
    <citation type="journal article" date="2021" name="Int. J. Syst. Evol. Microbiol.">
        <title>Salipiger mangrovisoli sp. nov., isolated from mangrove soil and the proposal for the reclassification of Paraphaeobacter pallidus as Salipiger pallidus comb. nov.</title>
        <authorList>
            <person name="Du J."/>
            <person name="Liu Y."/>
            <person name="Pei T."/>
            <person name="Deng M.R."/>
            <person name="Zhu H."/>
        </authorList>
    </citation>
    <scope>NUCLEOTIDE SEQUENCE [LARGE SCALE GENOMIC DNA]</scope>
    <source>
        <strain evidence="7 8">6D45A</strain>
    </source>
</reference>
<keyword evidence="4" id="KW-0408">Iron</keyword>
<dbReference type="PANTHER" id="PTHR30532:SF24">
    <property type="entry name" value="FERRIC ENTEROBACTIN-BINDING PERIPLASMIC PROTEIN FEPB"/>
    <property type="match status" value="1"/>
</dbReference>
<dbReference type="PANTHER" id="PTHR30532">
    <property type="entry name" value="IRON III DICITRATE-BINDING PERIPLASMIC PROTEIN"/>
    <property type="match status" value="1"/>
</dbReference>
<feature type="domain" description="Fe/B12 periplasmic-binding" evidence="6">
    <location>
        <begin position="54"/>
        <end position="321"/>
    </location>
</feature>
<evidence type="ECO:0000313" key="8">
    <source>
        <dbReference type="Proteomes" id="UP000607796"/>
    </source>
</evidence>
<comment type="caution">
    <text evidence="7">The sequence shown here is derived from an EMBL/GenBank/DDBJ whole genome shotgun (WGS) entry which is preliminary data.</text>
</comment>
<evidence type="ECO:0000256" key="4">
    <source>
        <dbReference type="ARBA" id="ARBA00022496"/>
    </source>
</evidence>
<keyword evidence="4" id="KW-0406">Ion transport</keyword>
<comment type="subcellular location">
    <subcellularLocation>
        <location evidence="1">Cell envelope</location>
    </subcellularLocation>
</comment>
<keyword evidence="5" id="KW-0732">Signal</keyword>
<dbReference type="Gene3D" id="3.40.50.1980">
    <property type="entry name" value="Nitrogenase molybdenum iron protein domain"/>
    <property type="match status" value="2"/>
</dbReference>
<accession>A0ABR9X5E9</accession>
<dbReference type="PROSITE" id="PS50983">
    <property type="entry name" value="FE_B12_PBP"/>
    <property type="match status" value="1"/>
</dbReference>
<name>A0ABR9X5E9_9RHOB</name>
<evidence type="ECO:0000256" key="3">
    <source>
        <dbReference type="ARBA" id="ARBA00022448"/>
    </source>
</evidence>
<proteinExistence type="inferred from homology"/>
<comment type="similarity">
    <text evidence="2">Belongs to the bacterial solute-binding protein 8 family.</text>
</comment>
<dbReference type="CDD" id="cd01146">
    <property type="entry name" value="FhuD"/>
    <property type="match status" value="1"/>
</dbReference>
<dbReference type="PROSITE" id="PS51318">
    <property type="entry name" value="TAT"/>
    <property type="match status" value="1"/>
</dbReference>
<dbReference type="SUPFAM" id="SSF53807">
    <property type="entry name" value="Helical backbone' metal receptor"/>
    <property type="match status" value="1"/>
</dbReference>
<evidence type="ECO:0000259" key="6">
    <source>
        <dbReference type="PROSITE" id="PS50983"/>
    </source>
</evidence>
<gene>
    <name evidence="7" type="ORF">IQ782_17585</name>
</gene>
<evidence type="ECO:0000256" key="1">
    <source>
        <dbReference type="ARBA" id="ARBA00004196"/>
    </source>
</evidence>
<organism evidence="7 8">
    <name type="scientific">Salipiger mangrovisoli</name>
    <dbReference type="NCBI Taxonomy" id="2865933"/>
    <lineage>
        <taxon>Bacteria</taxon>
        <taxon>Pseudomonadati</taxon>
        <taxon>Pseudomonadota</taxon>
        <taxon>Alphaproteobacteria</taxon>
        <taxon>Rhodobacterales</taxon>
        <taxon>Roseobacteraceae</taxon>
        <taxon>Salipiger</taxon>
    </lineage>
</organism>
<dbReference type="Proteomes" id="UP000607796">
    <property type="component" value="Unassembled WGS sequence"/>
</dbReference>
<dbReference type="InterPro" id="IPR051313">
    <property type="entry name" value="Bact_iron-sidero_bind"/>
</dbReference>
<keyword evidence="4" id="KW-0410">Iron transport</keyword>
<dbReference type="InterPro" id="IPR006311">
    <property type="entry name" value="TAT_signal"/>
</dbReference>
<dbReference type="Pfam" id="PF01497">
    <property type="entry name" value="Peripla_BP_2"/>
    <property type="match status" value="1"/>
</dbReference>
<dbReference type="InterPro" id="IPR002491">
    <property type="entry name" value="ABC_transptr_periplasmic_BD"/>
</dbReference>
<evidence type="ECO:0000256" key="5">
    <source>
        <dbReference type="ARBA" id="ARBA00022729"/>
    </source>
</evidence>
<evidence type="ECO:0000313" key="7">
    <source>
        <dbReference type="EMBL" id="MBE9638672.1"/>
    </source>
</evidence>
<protein>
    <submittedName>
        <fullName evidence="7">Iron-siderophore ABC transporter substrate-binding protein</fullName>
    </submittedName>
</protein>
<keyword evidence="3" id="KW-0813">Transport</keyword>
<sequence>METPMTRQRATLSRRGFLSGSACLLAAPALSATGEELRFEHVYGETVLPAPAKRVVSLGYNTQDALLALGIAPIGLRYWYGDYPHGVWPWAQELLGDAEPTVMTGEVSIETVASLAPELIVASGSGISQAEYALLSQIAPVLLQDPAHSTYGSPWDVELRRIGRATGTSDRAEQLIADLRGRFAAMREAHPDWQGRSAVCAWHDGGQTGAFMGGDTRAQFLSELGFRAPDALSAMQVIDGFYTSLSPEDLSPIDADLLIWISSDARAGDIATLAMRRTLAAYAEGREVFCGELMAGALSFGSVLSMPFALEHLEAEFAAALDGDPGTLVPSAEAAGLRK</sequence>